<dbReference type="PROSITE" id="PS50189">
    <property type="entry name" value="NTR"/>
    <property type="match status" value="1"/>
</dbReference>
<dbReference type="AlphaFoldDB" id="A0A8J4TP93"/>
<dbReference type="InterPro" id="IPR036595">
    <property type="entry name" value="A-macroglobulin_rcpt-bd_sf"/>
</dbReference>
<dbReference type="PANTHER" id="PTHR11412">
    <property type="entry name" value="MACROGLOBULIN / COMPLEMENT"/>
    <property type="match status" value="1"/>
</dbReference>
<comment type="caution">
    <text evidence="3">The sequence shown here is derived from an EMBL/GenBank/DDBJ whole genome shotgun (WGS) entry which is preliminary data.</text>
</comment>
<gene>
    <name evidence="3" type="ORF">DAT39_008484</name>
</gene>
<sequence>MSRTRISLNILCVTEKPPAEAEKVYKLSISVRALAQRQVRMTVLDINLPTGFEPENSDLKLLSNSVDRYINNFQIVDNLSDRGSLIIHLFKVSNKEPDIISFRLNQKFKIGLLQPSTVTVYQYYDTDKRCSRFYTPPEDKEQLGQICKDNICRCTQGDCCVLKTSTYTGSVRKKAACSGIHHAFKVRVLSISTSQYDRYQMEILQVIKE</sequence>
<dbReference type="SUPFAM" id="SSF50242">
    <property type="entry name" value="TIMP-like"/>
    <property type="match status" value="1"/>
</dbReference>
<protein>
    <submittedName>
        <fullName evidence="3">Complement C3-like</fullName>
    </submittedName>
</protein>
<reference evidence="3" key="1">
    <citation type="submission" date="2020-07" db="EMBL/GenBank/DDBJ databases">
        <title>Clarias magur genome sequencing, assembly and annotation.</title>
        <authorList>
            <person name="Kushwaha B."/>
            <person name="Kumar R."/>
            <person name="Das P."/>
            <person name="Joshi C.G."/>
            <person name="Kumar D."/>
            <person name="Nagpure N.S."/>
            <person name="Pandey M."/>
            <person name="Agarwal S."/>
            <person name="Srivastava S."/>
            <person name="Singh M."/>
            <person name="Sahoo L."/>
            <person name="Jayasankar P."/>
            <person name="Meher P.K."/>
            <person name="Koringa P.G."/>
            <person name="Iquebal M.A."/>
            <person name="Das S.P."/>
            <person name="Bit A."/>
            <person name="Patnaik S."/>
            <person name="Patel N."/>
            <person name="Shah T.M."/>
            <person name="Hinsu A."/>
            <person name="Jena J.K."/>
        </authorList>
    </citation>
    <scope>NUCLEOTIDE SEQUENCE</scope>
    <source>
        <strain evidence="3">CIFAMagur01</strain>
        <tissue evidence="3">Testis</tissue>
    </source>
</reference>
<dbReference type="EMBL" id="QNUK01000104">
    <property type="protein sequence ID" value="KAF5901811.1"/>
    <property type="molecule type" value="Genomic_DNA"/>
</dbReference>
<dbReference type="Pfam" id="PF07677">
    <property type="entry name" value="A2M_recep"/>
    <property type="match status" value="1"/>
</dbReference>
<accession>A0A8J4TP93</accession>
<evidence type="ECO:0000313" key="4">
    <source>
        <dbReference type="Proteomes" id="UP000727407"/>
    </source>
</evidence>
<evidence type="ECO:0000313" key="3">
    <source>
        <dbReference type="EMBL" id="KAF5901811.1"/>
    </source>
</evidence>
<dbReference type="SUPFAM" id="SSF49410">
    <property type="entry name" value="Alpha-macroglobulin receptor domain"/>
    <property type="match status" value="1"/>
</dbReference>
<dbReference type="InterPro" id="IPR009048">
    <property type="entry name" value="A-macroglobulin_rcpt-bd"/>
</dbReference>
<dbReference type="GO" id="GO:0005576">
    <property type="term" value="C:extracellular region"/>
    <property type="evidence" value="ECO:0007669"/>
    <property type="project" value="InterPro"/>
</dbReference>
<name>A0A8J4TP93_CLAMG</name>
<keyword evidence="4" id="KW-1185">Reference proteome</keyword>
<dbReference type="Proteomes" id="UP000727407">
    <property type="component" value="Unassembled WGS sequence"/>
</dbReference>
<dbReference type="Gene3D" id="2.60.40.690">
    <property type="entry name" value="Alpha-macroglobulin, receptor-binding domain"/>
    <property type="match status" value="1"/>
</dbReference>
<proteinExistence type="predicted"/>
<dbReference type="InterPro" id="IPR001134">
    <property type="entry name" value="Netrin_domain"/>
</dbReference>
<dbReference type="OrthoDB" id="6359008at2759"/>
<feature type="domain" description="NTR" evidence="2">
    <location>
        <begin position="159"/>
        <end position="209"/>
    </location>
</feature>
<dbReference type="InterPro" id="IPR050473">
    <property type="entry name" value="A2M/Complement_sys"/>
</dbReference>
<dbReference type="PANTHER" id="PTHR11412:SF167">
    <property type="entry name" value="COMPLEMENT COMPONENT C3B, TANDEM DUPLICATE 1 ISOFORM X1-RELATED"/>
    <property type="match status" value="1"/>
</dbReference>
<dbReference type="Gene3D" id="2.40.50.120">
    <property type="match status" value="1"/>
</dbReference>
<feature type="non-terminal residue" evidence="3">
    <location>
        <position position="1"/>
    </location>
</feature>
<keyword evidence="1" id="KW-1015">Disulfide bond</keyword>
<dbReference type="InterPro" id="IPR008993">
    <property type="entry name" value="TIMP-like_OB-fold"/>
</dbReference>
<dbReference type="SMART" id="SM01361">
    <property type="entry name" value="A2M_recep"/>
    <property type="match status" value="1"/>
</dbReference>
<evidence type="ECO:0000256" key="1">
    <source>
        <dbReference type="ARBA" id="ARBA00023157"/>
    </source>
</evidence>
<organism evidence="3 4">
    <name type="scientific">Clarias magur</name>
    <name type="common">Asian catfish</name>
    <name type="synonym">Macropteronotus magur</name>
    <dbReference type="NCBI Taxonomy" id="1594786"/>
    <lineage>
        <taxon>Eukaryota</taxon>
        <taxon>Metazoa</taxon>
        <taxon>Chordata</taxon>
        <taxon>Craniata</taxon>
        <taxon>Vertebrata</taxon>
        <taxon>Euteleostomi</taxon>
        <taxon>Actinopterygii</taxon>
        <taxon>Neopterygii</taxon>
        <taxon>Teleostei</taxon>
        <taxon>Ostariophysi</taxon>
        <taxon>Siluriformes</taxon>
        <taxon>Clariidae</taxon>
        <taxon>Clarias</taxon>
    </lineage>
</organism>
<evidence type="ECO:0000259" key="2">
    <source>
        <dbReference type="PROSITE" id="PS50189"/>
    </source>
</evidence>